<dbReference type="AlphaFoldDB" id="A0A0E3L833"/>
<dbReference type="Proteomes" id="UP000033111">
    <property type="component" value="Chromosome"/>
</dbReference>
<dbReference type="KEGG" id="msw:MSSIT_1102"/>
<reference evidence="2 3" key="1">
    <citation type="submission" date="2014-07" db="EMBL/GenBank/DDBJ databases">
        <title>Methanogenic archaea and the global carbon cycle.</title>
        <authorList>
            <person name="Henriksen J.R."/>
            <person name="Luke J."/>
            <person name="Reinhart S."/>
            <person name="Benedict M.N."/>
            <person name="Youngblut N.D."/>
            <person name="Metcalf M.E."/>
            <person name="Whitaker R.J."/>
            <person name="Metcalf W.W."/>
        </authorList>
    </citation>
    <scope>NUCLEOTIDE SEQUENCE [LARGE SCALE GENOMIC DNA]</scope>
    <source>
        <strain evidence="2 3">T4/M</strain>
    </source>
</reference>
<dbReference type="InterPro" id="IPR012437">
    <property type="entry name" value="DUF1638"/>
</dbReference>
<keyword evidence="3" id="KW-1185">Reference proteome</keyword>
<sequence>MTDFEFFPRSRETEEEAIMKIMSIISCKIFEDEIIHLVEHDEELSDVLILKNESSGEIIRKFGEICCPCRELSLKNVEAFRFLKDEKYVDGEGLILVLNILDIAGMGKMRKQLKMKVYDAILQMSFLSDGILLFYGLCGNLFKDLEEDFRYLKCPLTLLRDPEGKIVDDCICAALGGKRAFMELIKEFRGERVFMLTPMWAANWEKMVVANGFARDMENLDESKLVFRAARYSRVAKINTGLNYQQNFESRVREFAAFYDLEITELEIDQALFEKCYRELKHSLIASV</sequence>
<dbReference type="Pfam" id="PF07796">
    <property type="entry name" value="DUF1638"/>
    <property type="match status" value="1"/>
</dbReference>
<accession>A0A0E3L833</accession>
<gene>
    <name evidence="2" type="ORF">MSSIT_1102</name>
</gene>
<proteinExistence type="predicted"/>
<name>A0A0E3L833_9EURY</name>
<organism evidence="2 3">
    <name type="scientific">Methanosarcina siciliae T4/M</name>
    <dbReference type="NCBI Taxonomy" id="1434120"/>
    <lineage>
        <taxon>Archaea</taxon>
        <taxon>Methanobacteriati</taxon>
        <taxon>Methanobacteriota</taxon>
        <taxon>Stenosarchaea group</taxon>
        <taxon>Methanomicrobia</taxon>
        <taxon>Methanosarcinales</taxon>
        <taxon>Methanosarcinaceae</taxon>
        <taxon>Methanosarcina</taxon>
    </lineage>
</organism>
<feature type="domain" description="DUF1638" evidence="1">
    <location>
        <begin position="108"/>
        <end position="277"/>
    </location>
</feature>
<dbReference type="PATRIC" id="fig|1434120.4.peg.1398"/>
<protein>
    <recommendedName>
        <fullName evidence="1">DUF1638 domain-containing protein</fullName>
    </recommendedName>
</protein>
<evidence type="ECO:0000259" key="1">
    <source>
        <dbReference type="Pfam" id="PF07796"/>
    </source>
</evidence>
<evidence type="ECO:0000313" key="3">
    <source>
        <dbReference type="Proteomes" id="UP000033111"/>
    </source>
</evidence>
<dbReference type="HOGENOM" id="CLU_091961_0_0_2"/>
<evidence type="ECO:0000313" key="2">
    <source>
        <dbReference type="EMBL" id="AKB27821.1"/>
    </source>
</evidence>
<dbReference type="EMBL" id="CP009506">
    <property type="protein sequence ID" value="AKB27821.1"/>
    <property type="molecule type" value="Genomic_DNA"/>
</dbReference>